<dbReference type="EMBL" id="ML742332">
    <property type="protein sequence ID" value="KAE8145569.1"/>
    <property type="molecule type" value="Genomic_DNA"/>
</dbReference>
<proteinExistence type="predicted"/>
<gene>
    <name evidence="1" type="ORF">BDV25DRAFT_164338</name>
</gene>
<dbReference type="Proteomes" id="UP000325780">
    <property type="component" value="Unassembled WGS sequence"/>
</dbReference>
<dbReference type="AlphaFoldDB" id="A0A5N6THF3"/>
<evidence type="ECO:0000313" key="1">
    <source>
        <dbReference type="EMBL" id="KAE8145569.1"/>
    </source>
</evidence>
<protein>
    <submittedName>
        <fullName evidence="1">Uncharacterized protein</fullName>
    </submittedName>
</protein>
<reference evidence="1 2" key="1">
    <citation type="submission" date="2019-04" db="EMBL/GenBank/DDBJ databases">
        <title>Friends and foes A comparative genomics study of 23 Aspergillus species from section Flavi.</title>
        <authorList>
            <consortium name="DOE Joint Genome Institute"/>
            <person name="Kjaerbolling I."/>
            <person name="Vesth T."/>
            <person name="Frisvad J.C."/>
            <person name="Nybo J.L."/>
            <person name="Theobald S."/>
            <person name="Kildgaard S."/>
            <person name="Isbrandt T."/>
            <person name="Kuo A."/>
            <person name="Sato A."/>
            <person name="Lyhne E.K."/>
            <person name="Kogle M.E."/>
            <person name="Wiebenga A."/>
            <person name="Kun R.S."/>
            <person name="Lubbers R.J."/>
            <person name="Makela M.R."/>
            <person name="Barry K."/>
            <person name="Chovatia M."/>
            <person name="Clum A."/>
            <person name="Daum C."/>
            <person name="Haridas S."/>
            <person name="He G."/>
            <person name="LaButti K."/>
            <person name="Lipzen A."/>
            <person name="Mondo S."/>
            <person name="Riley R."/>
            <person name="Salamov A."/>
            <person name="Simmons B.A."/>
            <person name="Magnuson J.K."/>
            <person name="Henrissat B."/>
            <person name="Mortensen U.H."/>
            <person name="Larsen T.O."/>
            <person name="Devries R.P."/>
            <person name="Grigoriev I.V."/>
            <person name="Machida M."/>
            <person name="Baker S.E."/>
            <person name="Andersen M.R."/>
        </authorList>
    </citation>
    <scope>NUCLEOTIDE SEQUENCE [LARGE SCALE GENOMIC DNA]</scope>
    <source>
        <strain evidence="1 2">IBT 18842</strain>
    </source>
</reference>
<organism evidence="1 2">
    <name type="scientific">Aspergillus avenaceus</name>
    <dbReference type="NCBI Taxonomy" id="36643"/>
    <lineage>
        <taxon>Eukaryota</taxon>
        <taxon>Fungi</taxon>
        <taxon>Dikarya</taxon>
        <taxon>Ascomycota</taxon>
        <taxon>Pezizomycotina</taxon>
        <taxon>Eurotiomycetes</taxon>
        <taxon>Eurotiomycetidae</taxon>
        <taxon>Eurotiales</taxon>
        <taxon>Aspergillaceae</taxon>
        <taxon>Aspergillus</taxon>
        <taxon>Aspergillus subgen. Circumdati</taxon>
    </lineage>
</organism>
<evidence type="ECO:0000313" key="2">
    <source>
        <dbReference type="Proteomes" id="UP000325780"/>
    </source>
</evidence>
<accession>A0A5N6THF3</accession>
<sequence>MHGLTPHHLTTLRCHCGLVSMLAIDLSRNTGVWLLRTNRMSALYVHNEITESGFATPYLLRSIIPRKSVLDAT</sequence>
<keyword evidence="2" id="KW-1185">Reference proteome</keyword>
<name>A0A5N6THF3_ASPAV</name>